<proteinExistence type="predicted"/>
<gene>
    <name evidence="6" type="ORF">HNQ60_004649</name>
</gene>
<evidence type="ECO:0000313" key="7">
    <source>
        <dbReference type="Proteomes" id="UP000588068"/>
    </source>
</evidence>
<evidence type="ECO:0000256" key="3">
    <source>
        <dbReference type="ARBA" id="ARBA00023163"/>
    </source>
</evidence>
<keyword evidence="2 4" id="KW-0238">DNA-binding</keyword>
<dbReference type="AlphaFoldDB" id="A0A841HUX9"/>
<evidence type="ECO:0000313" key="6">
    <source>
        <dbReference type="EMBL" id="MBB6095758.1"/>
    </source>
</evidence>
<dbReference type="FunFam" id="1.10.10.60:FF:000141">
    <property type="entry name" value="TetR family transcriptional regulator"/>
    <property type="match status" value="1"/>
</dbReference>
<name>A0A841HUX9_9GAMM</name>
<dbReference type="PANTHER" id="PTHR30055">
    <property type="entry name" value="HTH-TYPE TRANSCRIPTIONAL REGULATOR RUTR"/>
    <property type="match status" value="1"/>
</dbReference>
<feature type="domain" description="HTH tetR-type" evidence="5">
    <location>
        <begin position="19"/>
        <end position="79"/>
    </location>
</feature>
<dbReference type="GO" id="GO:0003700">
    <property type="term" value="F:DNA-binding transcription factor activity"/>
    <property type="evidence" value="ECO:0007669"/>
    <property type="project" value="TreeGrafter"/>
</dbReference>
<protein>
    <submittedName>
        <fullName evidence="6">AcrR family transcriptional regulator</fullName>
    </submittedName>
</protein>
<dbReference type="EMBL" id="JACHHZ010000006">
    <property type="protein sequence ID" value="MBB6095758.1"/>
    <property type="molecule type" value="Genomic_DNA"/>
</dbReference>
<evidence type="ECO:0000256" key="2">
    <source>
        <dbReference type="ARBA" id="ARBA00023125"/>
    </source>
</evidence>
<dbReference type="InterPro" id="IPR050109">
    <property type="entry name" value="HTH-type_TetR-like_transc_reg"/>
</dbReference>
<evidence type="ECO:0000256" key="1">
    <source>
        <dbReference type="ARBA" id="ARBA00023015"/>
    </source>
</evidence>
<dbReference type="GO" id="GO:0000976">
    <property type="term" value="F:transcription cis-regulatory region binding"/>
    <property type="evidence" value="ECO:0007669"/>
    <property type="project" value="TreeGrafter"/>
</dbReference>
<dbReference type="Proteomes" id="UP000588068">
    <property type="component" value="Unassembled WGS sequence"/>
</dbReference>
<comment type="caution">
    <text evidence="6">The sequence shown here is derived from an EMBL/GenBank/DDBJ whole genome shotgun (WGS) entry which is preliminary data.</text>
</comment>
<organism evidence="6 7">
    <name type="scientific">Povalibacter uvarum</name>
    <dbReference type="NCBI Taxonomy" id="732238"/>
    <lineage>
        <taxon>Bacteria</taxon>
        <taxon>Pseudomonadati</taxon>
        <taxon>Pseudomonadota</taxon>
        <taxon>Gammaproteobacteria</taxon>
        <taxon>Steroidobacterales</taxon>
        <taxon>Steroidobacteraceae</taxon>
        <taxon>Povalibacter</taxon>
    </lineage>
</organism>
<sequence>MIASVRSITVANTRARQLAARREQFIAAAERMFLKQGFAKTSVNAIVREAGGSLATLYAEFGTKEALFESVLCQRARRFFPDARPRPPTSGGEPEADLRALATHMLRRMLSEDGLSVYRICVHEAPHFPGLRKAMLEAGMPGLLEGTARYIAELAEHHSMKIDDCPLAASQFIALVQGQLVFMAALGSRVDAGMRDRHVEQAVQAFLKIHPTGKHDE</sequence>
<dbReference type="Pfam" id="PF14246">
    <property type="entry name" value="TetR_C_7"/>
    <property type="match status" value="1"/>
</dbReference>
<dbReference type="InterPro" id="IPR009057">
    <property type="entry name" value="Homeodomain-like_sf"/>
</dbReference>
<dbReference type="PROSITE" id="PS50977">
    <property type="entry name" value="HTH_TETR_2"/>
    <property type="match status" value="1"/>
</dbReference>
<keyword evidence="7" id="KW-1185">Reference proteome</keyword>
<accession>A0A841HUX9</accession>
<reference evidence="6 7" key="1">
    <citation type="submission" date="2020-08" db="EMBL/GenBank/DDBJ databases">
        <title>Genomic Encyclopedia of Type Strains, Phase IV (KMG-IV): sequencing the most valuable type-strain genomes for metagenomic binning, comparative biology and taxonomic classification.</title>
        <authorList>
            <person name="Goeker M."/>
        </authorList>
    </citation>
    <scope>NUCLEOTIDE SEQUENCE [LARGE SCALE GENOMIC DNA]</scope>
    <source>
        <strain evidence="6 7">DSM 26723</strain>
    </source>
</reference>
<dbReference type="RefSeq" id="WP_184335151.1">
    <property type="nucleotide sequence ID" value="NZ_JACHHZ010000006.1"/>
</dbReference>
<dbReference type="InterPro" id="IPR036271">
    <property type="entry name" value="Tet_transcr_reg_TetR-rel_C_sf"/>
</dbReference>
<evidence type="ECO:0000256" key="4">
    <source>
        <dbReference type="PROSITE-ProRule" id="PRU00335"/>
    </source>
</evidence>
<dbReference type="SUPFAM" id="SSF48498">
    <property type="entry name" value="Tetracyclin repressor-like, C-terminal domain"/>
    <property type="match status" value="1"/>
</dbReference>
<dbReference type="PANTHER" id="PTHR30055:SF146">
    <property type="entry name" value="HTH-TYPE TRANSCRIPTIONAL DUAL REGULATOR CECR"/>
    <property type="match status" value="1"/>
</dbReference>
<dbReference type="SUPFAM" id="SSF46689">
    <property type="entry name" value="Homeodomain-like"/>
    <property type="match status" value="1"/>
</dbReference>
<evidence type="ECO:0000259" key="5">
    <source>
        <dbReference type="PROSITE" id="PS50977"/>
    </source>
</evidence>
<feature type="DNA-binding region" description="H-T-H motif" evidence="4">
    <location>
        <begin position="42"/>
        <end position="61"/>
    </location>
</feature>
<keyword evidence="1" id="KW-0805">Transcription regulation</keyword>
<dbReference type="InterPro" id="IPR001647">
    <property type="entry name" value="HTH_TetR"/>
</dbReference>
<keyword evidence="3" id="KW-0804">Transcription</keyword>
<dbReference type="Gene3D" id="1.10.10.60">
    <property type="entry name" value="Homeodomain-like"/>
    <property type="match status" value="1"/>
</dbReference>
<dbReference type="InterPro" id="IPR039536">
    <property type="entry name" value="TetR_C_Proteobacteria"/>
</dbReference>
<dbReference type="Gene3D" id="1.10.357.10">
    <property type="entry name" value="Tetracycline Repressor, domain 2"/>
    <property type="match status" value="1"/>
</dbReference>
<dbReference type="PRINTS" id="PR00455">
    <property type="entry name" value="HTHTETR"/>
</dbReference>
<dbReference type="Pfam" id="PF00440">
    <property type="entry name" value="TetR_N"/>
    <property type="match status" value="1"/>
</dbReference>